<accession>A0A937ELQ6</accession>
<evidence type="ECO:0000313" key="13">
    <source>
        <dbReference type="Proteomes" id="UP000661858"/>
    </source>
</evidence>
<dbReference type="Gene3D" id="3.90.1150.10">
    <property type="entry name" value="Aspartate Aminotransferase, domain 1"/>
    <property type="match status" value="1"/>
</dbReference>
<dbReference type="CDD" id="cd00609">
    <property type="entry name" value="AAT_like"/>
    <property type="match status" value="1"/>
</dbReference>
<comment type="caution">
    <text evidence="12">The sequence shown here is derived from an EMBL/GenBank/DDBJ whole genome shotgun (WGS) entry which is preliminary data.</text>
</comment>
<comment type="similarity">
    <text evidence="2 9">Belongs to the class-II pyridoxal-phosphate-dependent aminotransferase family. Histidinol-phosphate aminotransferase subfamily.</text>
</comment>
<sequence>MTRIDDLPVRDELRGKSPYGAPQLDVPVRLNTNENPYPLPEPLVERIAERVREAARDLNRYPDRDAVQLRTELAAYLTKTGKHPLGTENVWAANGSNEVIQQLLQTFGGPGRTALGFEPSYSMHALIARGTGTGWISGPRGADFTIDLAAAERAIAEHRPDVVFITTPNNPTGNAVPPETVLALYEAAQAAKPSMVVVDEAYVEFSHGDSLLPLLAGRPHLVVSRTMSKAFGAAGLRLGYLAADPAVVDAVQLVRLPYHLSAITQATALAALEHTDTLLGYVEQLKAERDRLVAELRAIGFEVTESDANFVQFGRFADAHEAWQKILERGVLVRDNGVPGWLRVSAGTPAENDAFLDAVRDVQSFVGDTPTPPKELEA</sequence>
<dbReference type="HAMAP" id="MF_01023">
    <property type="entry name" value="HisC_aminotrans_2"/>
    <property type="match status" value="1"/>
</dbReference>
<dbReference type="GO" id="GO:0000105">
    <property type="term" value="P:L-histidine biosynthetic process"/>
    <property type="evidence" value="ECO:0007669"/>
    <property type="project" value="UniProtKB-UniRule"/>
</dbReference>
<dbReference type="EMBL" id="JAERRK010000012">
    <property type="protein sequence ID" value="MBL1084773.1"/>
    <property type="molecule type" value="Genomic_DNA"/>
</dbReference>
<evidence type="ECO:0000256" key="8">
    <source>
        <dbReference type="ARBA" id="ARBA00023102"/>
    </source>
</evidence>
<dbReference type="InterPro" id="IPR015421">
    <property type="entry name" value="PyrdxlP-dep_Trfase_major"/>
</dbReference>
<comment type="cofactor">
    <cofactor evidence="1 9">
        <name>pyridoxal 5'-phosphate</name>
        <dbReference type="ChEBI" id="CHEBI:597326"/>
    </cofactor>
</comment>
<evidence type="ECO:0000256" key="4">
    <source>
        <dbReference type="ARBA" id="ARBA00022576"/>
    </source>
</evidence>
<dbReference type="RefSeq" id="WP_201838683.1">
    <property type="nucleotide sequence ID" value="NZ_JAERRK010000012.1"/>
</dbReference>
<evidence type="ECO:0000256" key="6">
    <source>
        <dbReference type="ARBA" id="ARBA00022679"/>
    </source>
</evidence>
<dbReference type="SUPFAM" id="SSF53383">
    <property type="entry name" value="PLP-dependent transferases"/>
    <property type="match status" value="1"/>
</dbReference>
<name>A0A937ELQ6_9ACTN</name>
<dbReference type="NCBIfam" id="NF002877">
    <property type="entry name" value="PRK03317.1"/>
    <property type="match status" value="1"/>
</dbReference>
<gene>
    <name evidence="9" type="primary">hisC</name>
    <name evidence="12" type="ORF">JK359_22850</name>
</gene>
<evidence type="ECO:0000256" key="5">
    <source>
        <dbReference type="ARBA" id="ARBA00022605"/>
    </source>
</evidence>
<feature type="compositionally biased region" description="Basic and acidic residues" evidence="10">
    <location>
        <begin position="1"/>
        <end position="15"/>
    </location>
</feature>
<comment type="pathway">
    <text evidence="9">Amino-acid biosynthesis; L-histidine biosynthesis; L-histidine from 5-phospho-alpha-D-ribose 1-diphosphate: step 7/9.</text>
</comment>
<dbReference type="GO" id="GO:0030170">
    <property type="term" value="F:pyridoxal phosphate binding"/>
    <property type="evidence" value="ECO:0007669"/>
    <property type="project" value="InterPro"/>
</dbReference>
<keyword evidence="5 9" id="KW-0028">Amino-acid biosynthesis</keyword>
<dbReference type="GO" id="GO:0004400">
    <property type="term" value="F:histidinol-phosphate transaminase activity"/>
    <property type="evidence" value="ECO:0007669"/>
    <property type="project" value="UniProtKB-UniRule"/>
</dbReference>
<comment type="subunit">
    <text evidence="3 9">Homodimer.</text>
</comment>
<feature type="domain" description="Aminotransferase class I/classII large" evidence="11">
    <location>
        <begin position="28"/>
        <end position="358"/>
    </location>
</feature>
<keyword evidence="7 9" id="KW-0663">Pyridoxal phosphate</keyword>
<dbReference type="Proteomes" id="UP000661858">
    <property type="component" value="Unassembled WGS sequence"/>
</dbReference>
<dbReference type="InterPro" id="IPR015424">
    <property type="entry name" value="PyrdxlP-dep_Trfase"/>
</dbReference>
<dbReference type="PANTHER" id="PTHR42885:SF2">
    <property type="entry name" value="HISTIDINOL-PHOSPHATE AMINOTRANSFERASE"/>
    <property type="match status" value="1"/>
</dbReference>
<comment type="catalytic activity">
    <reaction evidence="9">
        <text>L-histidinol phosphate + 2-oxoglutarate = 3-(imidazol-4-yl)-2-oxopropyl phosphate + L-glutamate</text>
        <dbReference type="Rhea" id="RHEA:23744"/>
        <dbReference type="ChEBI" id="CHEBI:16810"/>
        <dbReference type="ChEBI" id="CHEBI:29985"/>
        <dbReference type="ChEBI" id="CHEBI:57766"/>
        <dbReference type="ChEBI" id="CHEBI:57980"/>
        <dbReference type="EC" id="2.6.1.9"/>
    </reaction>
</comment>
<evidence type="ECO:0000313" key="12">
    <source>
        <dbReference type="EMBL" id="MBL1084773.1"/>
    </source>
</evidence>
<dbReference type="PROSITE" id="PS00599">
    <property type="entry name" value="AA_TRANSFER_CLASS_2"/>
    <property type="match status" value="1"/>
</dbReference>
<keyword evidence="8 9" id="KW-0368">Histidine biosynthesis</keyword>
<evidence type="ECO:0000256" key="1">
    <source>
        <dbReference type="ARBA" id="ARBA00001933"/>
    </source>
</evidence>
<dbReference type="InterPro" id="IPR005861">
    <property type="entry name" value="HisP_aminotrans"/>
</dbReference>
<dbReference type="Pfam" id="PF00155">
    <property type="entry name" value="Aminotran_1_2"/>
    <property type="match status" value="1"/>
</dbReference>
<evidence type="ECO:0000259" key="11">
    <source>
        <dbReference type="Pfam" id="PF00155"/>
    </source>
</evidence>
<dbReference type="PANTHER" id="PTHR42885">
    <property type="entry name" value="HISTIDINOL-PHOSPHATE AMINOTRANSFERASE-RELATED"/>
    <property type="match status" value="1"/>
</dbReference>
<dbReference type="InterPro" id="IPR015422">
    <property type="entry name" value="PyrdxlP-dep_Trfase_small"/>
</dbReference>
<evidence type="ECO:0000256" key="2">
    <source>
        <dbReference type="ARBA" id="ARBA00007970"/>
    </source>
</evidence>
<dbReference type="NCBIfam" id="TIGR01141">
    <property type="entry name" value="hisC"/>
    <property type="match status" value="1"/>
</dbReference>
<keyword evidence="6 9" id="KW-0808">Transferase</keyword>
<dbReference type="EC" id="2.6.1.9" evidence="9"/>
<feature type="region of interest" description="Disordered" evidence="10">
    <location>
        <begin position="1"/>
        <end position="24"/>
    </location>
</feature>
<evidence type="ECO:0000256" key="7">
    <source>
        <dbReference type="ARBA" id="ARBA00022898"/>
    </source>
</evidence>
<organism evidence="12 13">
    <name type="scientific">Streptomyces actinomycinicus</name>
    <dbReference type="NCBI Taxonomy" id="1695166"/>
    <lineage>
        <taxon>Bacteria</taxon>
        <taxon>Bacillati</taxon>
        <taxon>Actinomycetota</taxon>
        <taxon>Actinomycetes</taxon>
        <taxon>Kitasatosporales</taxon>
        <taxon>Streptomycetaceae</taxon>
        <taxon>Streptomyces</taxon>
    </lineage>
</organism>
<evidence type="ECO:0000256" key="3">
    <source>
        <dbReference type="ARBA" id="ARBA00011738"/>
    </source>
</evidence>
<dbReference type="Gene3D" id="3.40.640.10">
    <property type="entry name" value="Type I PLP-dependent aspartate aminotransferase-like (Major domain)"/>
    <property type="match status" value="1"/>
</dbReference>
<feature type="modified residue" description="N6-(pyridoxal phosphate)lysine" evidence="9">
    <location>
        <position position="229"/>
    </location>
</feature>
<dbReference type="InterPro" id="IPR001917">
    <property type="entry name" value="Aminotrans_II_pyridoxalP_BS"/>
</dbReference>
<proteinExistence type="inferred from homology"/>
<evidence type="ECO:0000256" key="10">
    <source>
        <dbReference type="SAM" id="MobiDB-lite"/>
    </source>
</evidence>
<reference evidence="12" key="1">
    <citation type="submission" date="2021-01" db="EMBL/GenBank/DDBJ databases">
        <title>WGS of actinomycetes isolated from Thailand.</title>
        <authorList>
            <person name="Thawai C."/>
        </authorList>
    </citation>
    <scope>NUCLEOTIDE SEQUENCE</scope>
    <source>
        <strain evidence="12">RCU-197</strain>
    </source>
</reference>
<evidence type="ECO:0000256" key="9">
    <source>
        <dbReference type="HAMAP-Rule" id="MF_01023"/>
    </source>
</evidence>
<protein>
    <recommendedName>
        <fullName evidence="9">Histidinol-phosphate aminotransferase</fullName>
        <ecNumber evidence="9">2.6.1.9</ecNumber>
    </recommendedName>
    <alternativeName>
        <fullName evidence="9">Imidazole acetol-phosphate transaminase</fullName>
    </alternativeName>
</protein>
<dbReference type="InterPro" id="IPR004839">
    <property type="entry name" value="Aminotransferase_I/II_large"/>
</dbReference>
<keyword evidence="13" id="KW-1185">Reference proteome</keyword>
<keyword evidence="4 9" id="KW-0032">Aminotransferase</keyword>
<dbReference type="AlphaFoldDB" id="A0A937ELQ6"/>